<dbReference type="HAMAP" id="MF_00210">
    <property type="entry name" value="EPSP_synth"/>
    <property type="match status" value="1"/>
</dbReference>
<feature type="binding site" evidence="7">
    <location>
        <position position="386"/>
    </location>
    <ligand>
        <name>phosphoenolpyruvate</name>
        <dbReference type="ChEBI" id="CHEBI:58702"/>
    </ligand>
</feature>
<protein>
    <recommendedName>
        <fullName evidence="7">3-phosphoshikimate 1-carboxyvinyltransferase</fullName>
        <ecNumber evidence="7">2.5.1.19</ecNumber>
    </recommendedName>
    <alternativeName>
        <fullName evidence="7">5-enolpyruvylshikimate-3-phosphate synthase</fullName>
        <shortName evidence="7">EPSP synthase</shortName>
        <shortName evidence="7">EPSPS</shortName>
    </alternativeName>
</protein>
<evidence type="ECO:0000313" key="10">
    <source>
        <dbReference type="Proteomes" id="UP001139365"/>
    </source>
</evidence>
<feature type="binding site" evidence="7">
    <location>
        <position position="93"/>
    </location>
    <ligand>
        <name>phosphoenolpyruvate</name>
        <dbReference type="ChEBI" id="CHEBI:58702"/>
    </ligand>
</feature>
<feature type="binding site" evidence="7">
    <location>
        <position position="23"/>
    </location>
    <ligand>
        <name>3-phosphoshikimate</name>
        <dbReference type="ChEBI" id="CHEBI:145989"/>
    </ligand>
</feature>
<feature type="binding site" evidence="7">
    <location>
        <position position="28"/>
    </location>
    <ligand>
        <name>3-phosphoshikimate</name>
        <dbReference type="ChEBI" id="CHEBI:145989"/>
    </ligand>
</feature>
<comment type="function">
    <text evidence="7">Catalyzes the transfer of the enolpyruvyl moiety of phosphoenolpyruvate (PEP) to the 5-hydroxyl of shikimate-3-phosphate (S3P) to produce enolpyruvyl shikimate-3-phosphate and inorganic phosphate.</text>
</comment>
<feature type="binding site" evidence="7">
    <location>
        <position position="288"/>
    </location>
    <ligand>
        <name>3-phosphoshikimate</name>
        <dbReference type="ChEBI" id="CHEBI:145989"/>
    </ligand>
</feature>
<reference evidence="9 10" key="1">
    <citation type="submission" date="2022-03" db="EMBL/GenBank/DDBJ databases">
        <title>Metagenome-assembled genomes from swine fecal metagenomes.</title>
        <authorList>
            <person name="Holman D.B."/>
            <person name="Kommadath A."/>
        </authorList>
    </citation>
    <scope>NUCLEOTIDE SEQUENCE [LARGE SCALE GENOMIC DNA]</scope>
    <source>
        <strain evidence="9">SUG147</strain>
    </source>
</reference>
<dbReference type="GO" id="GO:0009073">
    <property type="term" value="P:aromatic amino acid family biosynthetic process"/>
    <property type="evidence" value="ECO:0007669"/>
    <property type="project" value="UniProtKB-KW"/>
</dbReference>
<feature type="binding site" evidence="7">
    <location>
        <position position="318"/>
    </location>
    <ligand>
        <name>phosphoenolpyruvate</name>
        <dbReference type="ChEBI" id="CHEBI:58702"/>
    </ligand>
</feature>
<sequence length="401" mass="42256">MKDAAIKIEKCRLRGTVKAPPSKSESHRLLIAAGLADGTSTVRGVGGSEDINATLDCLSALGAEYSRSGDVITVKGADPKKRGSAVFPCRESGSTLRFFIPIALLSGNDADFTGSERLFQRPLSVYSDICLGQGLPFGVTESGITVAGPIEGGYFRVPGDISSQFVSGLMFALPLTDGYSVIELQPPVASKPYIDMTSEALSAFGVTAELNSDMKVIIPGGQRYSPCDVTVEGDWSNAAFFLALAALGNDIEVGGLEYETLQGDAVIRRLLCRLVRGKPTIDITDCPDLAPVLMATAAALNGVTLTGTDRLKIKESDRGQAMADELAKFGVPVTVGDDFITVAAPKILKKPNVPINGHNDHRIVMANAVLLTVTGGEIVGADAVNKSYPEFFDDLAALRAE</sequence>
<keyword evidence="3 7" id="KW-0028">Amino-acid biosynthesis</keyword>
<feature type="active site" description="Proton acceptor" evidence="7">
    <location>
        <position position="288"/>
    </location>
</feature>
<comment type="caution">
    <text evidence="9">The sequence shown here is derived from an EMBL/GenBank/DDBJ whole genome shotgun (WGS) entry which is preliminary data.</text>
</comment>
<evidence type="ECO:0000256" key="3">
    <source>
        <dbReference type="ARBA" id="ARBA00022605"/>
    </source>
</evidence>
<evidence type="ECO:0000256" key="6">
    <source>
        <dbReference type="ARBA" id="ARBA00044633"/>
    </source>
</evidence>
<feature type="domain" description="Enolpyruvate transferase" evidence="8">
    <location>
        <begin position="12"/>
        <end position="395"/>
    </location>
</feature>
<feature type="binding site" evidence="7">
    <location>
        <position position="190"/>
    </location>
    <ligand>
        <name>3-phosphoshikimate</name>
        <dbReference type="ChEBI" id="CHEBI:145989"/>
    </ligand>
</feature>
<feature type="binding site" evidence="7">
    <location>
        <position position="121"/>
    </location>
    <ligand>
        <name>phosphoenolpyruvate</name>
        <dbReference type="ChEBI" id="CHEBI:58702"/>
    </ligand>
</feature>
<dbReference type="SUPFAM" id="SSF55205">
    <property type="entry name" value="EPT/RTPC-like"/>
    <property type="match status" value="1"/>
</dbReference>
<comment type="catalytic activity">
    <reaction evidence="6">
        <text>3-phosphoshikimate + phosphoenolpyruvate = 5-O-(1-carboxyvinyl)-3-phosphoshikimate + phosphate</text>
        <dbReference type="Rhea" id="RHEA:21256"/>
        <dbReference type="ChEBI" id="CHEBI:43474"/>
        <dbReference type="ChEBI" id="CHEBI:57701"/>
        <dbReference type="ChEBI" id="CHEBI:58702"/>
        <dbReference type="ChEBI" id="CHEBI:145989"/>
        <dbReference type="EC" id="2.5.1.19"/>
    </reaction>
    <physiologicalReaction direction="left-to-right" evidence="6">
        <dbReference type="Rhea" id="RHEA:21257"/>
    </physiologicalReaction>
</comment>
<dbReference type="AlphaFoldDB" id="A0AAE3K071"/>
<evidence type="ECO:0000256" key="2">
    <source>
        <dbReference type="ARBA" id="ARBA00009948"/>
    </source>
</evidence>
<dbReference type="GO" id="GO:0009423">
    <property type="term" value="P:chorismate biosynthetic process"/>
    <property type="evidence" value="ECO:0007669"/>
    <property type="project" value="UniProtKB-UniRule"/>
</dbReference>
<keyword evidence="5 7" id="KW-0057">Aromatic amino acid biosynthesis</keyword>
<keyword evidence="7" id="KW-0963">Cytoplasm</keyword>
<evidence type="ECO:0000259" key="8">
    <source>
        <dbReference type="Pfam" id="PF00275"/>
    </source>
</evidence>
<feature type="binding site" evidence="7">
    <location>
        <position position="23"/>
    </location>
    <ligand>
        <name>phosphoenolpyruvate</name>
        <dbReference type="ChEBI" id="CHEBI:58702"/>
    </ligand>
</feature>
<evidence type="ECO:0000256" key="4">
    <source>
        <dbReference type="ARBA" id="ARBA00022679"/>
    </source>
</evidence>
<feature type="binding site" evidence="7">
    <location>
        <position position="24"/>
    </location>
    <ligand>
        <name>3-phosphoshikimate</name>
        <dbReference type="ChEBI" id="CHEBI:145989"/>
    </ligand>
</feature>
<dbReference type="InterPro" id="IPR013792">
    <property type="entry name" value="RNA3'P_cycl/enolpyr_Trfase_a/b"/>
</dbReference>
<dbReference type="PANTHER" id="PTHR21090">
    <property type="entry name" value="AROM/DEHYDROQUINATE SYNTHASE"/>
    <property type="match status" value="1"/>
</dbReference>
<proteinExistence type="inferred from homology"/>
<name>A0AAE3K071_9BACT</name>
<dbReference type="GO" id="GO:0005737">
    <property type="term" value="C:cytoplasm"/>
    <property type="evidence" value="ECO:0007669"/>
    <property type="project" value="UniProtKB-SubCell"/>
</dbReference>
<comment type="similarity">
    <text evidence="2 7">Belongs to the EPSP synthase family.</text>
</comment>
<evidence type="ECO:0000256" key="7">
    <source>
        <dbReference type="HAMAP-Rule" id="MF_00210"/>
    </source>
</evidence>
<comment type="caution">
    <text evidence="7">Lacks conserved residue(s) required for the propagation of feature annotation.</text>
</comment>
<dbReference type="EMBL" id="JALEMU010000116">
    <property type="protein sequence ID" value="MCI5756061.1"/>
    <property type="molecule type" value="Genomic_DNA"/>
</dbReference>
<dbReference type="Pfam" id="PF00275">
    <property type="entry name" value="EPSP_synthase"/>
    <property type="match status" value="1"/>
</dbReference>
<dbReference type="PIRSF" id="PIRSF000505">
    <property type="entry name" value="EPSPS"/>
    <property type="match status" value="1"/>
</dbReference>
<dbReference type="EC" id="2.5.1.19" evidence="7"/>
<feature type="binding site" evidence="7">
    <location>
        <position position="163"/>
    </location>
    <ligand>
        <name>3-phosphoshikimate</name>
        <dbReference type="ChEBI" id="CHEBI:145989"/>
    </ligand>
</feature>
<feature type="binding site" evidence="7">
    <location>
        <position position="164"/>
    </location>
    <ligand>
        <name>phosphoenolpyruvate</name>
        <dbReference type="ChEBI" id="CHEBI:58702"/>
    </ligand>
</feature>
<dbReference type="InterPro" id="IPR036968">
    <property type="entry name" value="Enolpyruvate_Tfrase_sf"/>
</dbReference>
<comment type="pathway">
    <text evidence="1 7">Metabolic intermediate biosynthesis; chorismate biosynthesis; chorismate from D-erythrose 4-phosphate and phosphoenolpyruvate: step 6/7.</text>
</comment>
<evidence type="ECO:0000256" key="1">
    <source>
        <dbReference type="ARBA" id="ARBA00004811"/>
    </source>
</evidence>
<feature type="binding site" evidence="7">
    <location>
        <position position="362"/>
    </location>
    <ligand>
        <name>phosphoenolpyruvate</name>
        <dbReference type="ChEBI" id="CHEBI:58702"/>
    </ligand>
</feature>
<feature type="binding site" evidence="7">
    <location>
        <position position="314"/>
    </location>
    <ligand>
        <name>3-phosphoshikimate</name>
        <dbReference type="ChEBI" id="CHEBI:145989"/>
    </ligand>
</feature>
<keyword evidence="4 7" id="KW-0808">Transferase</keyword>
<organism evidence="9 10">
    <name type="scientific">Candidatus Colimorpha enterica</name>
    <dbReference type="NCBI Taxonomy" id="3083063"/>
    <lineage>
        <taxon>Bacteria</taxon>
        <taxon>Pseudomonadati</taxon>
        <taxon>Bacteroidota</taxon>
        <taxon>Bacteroidia</taxon>
        <taxon>Bacteroidales</taxon>
        <taxon>Candidatus Colimorpha</taxon>
    </lineage>
</organism>
<dbReference type="PANTHER" id="PTHR21090:SF5">
    <property type="entry name" value="PENTAFUNCTIONAL AROM POLYPEPTIDE"/>
    <property type="match status" value="1"/>
</dbReference>
<feature type="binding site" evidence="7">
    <location>
        <position position="164"/>
    </location>
    <ligand>
        <name>3-phosphoshikimate</name>
        <dbReference type="ChEBI" id="CHEBI:145989"/>
    </ligand>
</feature>
<dbReference type="InterPro" id="IPR001986">
    <property type="entry name" value="Enolpyruvate_Tfrase_dom"/>
</dbReference>
<evidence type="ECO:0000313" key="9">
    <source>
        <dbReference type="EMBL" id="MCI5756061.1"/>
    </source>
</evidence>
<dbReference type="GO" id="GO:0003866">
    <property type="term" value="F:3-phosphoshikimate 1-carboxyvinyltransferase activity"/>
    <property type="evidence" value="ECO:0007669"/>
    <property type="project" value="UniProtKB-UniRule"/>
</dbReference>
<feature type="binding site" evidence="7">
    <location>
        <position position="162"/>
    </location>
    <ligand>
        <name>3-phosphoshikimate</name>
        <dbReference type="ChEBI" id="CHEBI:145989"/>
    </ligand>
</feature>
<dbReference type="Gene3D" id="3.65.10.10">
    <property type="entry name" value="Enolpyruvate transferase domain"/>
    <property type="match status" value="2"/>
</dbReference>
<dbReference type="InterPro" id="IPR006264">
    <property type="entry name" value="EPSP_synthase"/>
</dbReference>
<comment type="subunit">
    <text evidence="7">Monomer.</text>
</comment>
<dbReference type="GO" id="GO:0008652">
    <property type="term" value="P:amino acid biosynthetic process"/>
    <property type="evidence" value="ECO:0007669"/>
    <property type="project" value="UniProtKB-KW"/>
</dbReference>
<accession>A0AAE3K071</accession>
<dbReference type="Proteomes" id="UP001139365">
    <property type="component" value="Unassembled WGS sequence"/>
</dbReference>
<evidence type="ECO:0000256" key="5">
    <source>
        <dbReference type="ARBA" id="ARBA00023141"/>
    </source>
</evidence>
<gene>
    <name evidence="7" type="primary">aroA</name>
    <name evidence="9" type="ORF">MR241_07185</name>
</gene>
<comment type="subcellular location">
    <subcellularLocation>
        <location evidence="7">Cytoplasm</location>
    </subcellularLocation>
</comment>